<accession>A0A4Q7CX41</accession>
<sequence length="115" mass="13257">LKKYDLTYTGYIVLLALEEHETLNIKTLGKRVFLDSGTLTPLLKKLEKKELVTRKREEDDERNLKVALTQKGIDTRYEISDISKEVFSGLDVSFEDAKTIKSILSKFIVDNFSKE</sequence>
<dbReference type="PROSITE" id="PS50995">
    <property type="entry name" value="HTH_MARR_2"/>
    <property type="match status" value="1"/>
</dbReference>
<evidence type="ECO:0000256" key="4">
    <source>
        <dbReference type="ARBA" id="ARBA00023163"/>
    </source>
</evidence>
<keyword evidence="2" id="KW-0805">Transcription regulation</keyword>
<evidence type="ECO:0000313" key="10">
    <source>
        <dbReference type="Proteomes" id="UP000293854"/>
    </source>
</evidence>
<dbReference type="PANTHER" id="PTHR42756:SF1">
    <property type="entry name" value="TRANSCRIPTIONAL REPRESSOR OF EMRAB OPERON"/>
    <property type="match status" value="1"/>
</dbReference>
<keyword evidence="4" id="KW-0804">Transcription</keyword>
<dbReference type="InterPro" id="IPR055166">
    <property type="entry name" value="Transc_reg_Sar_Rot_HTH"/>
</dbReference>
<dbReference type="Proteomes" id="UP000293854">
    <property type="component" value="Unassembled WGS sequence"/>
</dbReference>
<dbReference type="Gene3D" id="1.10.10.10">
    <property type="entry name" value="Winged helix-like DNA-binding domain superfamily/Winged helix DNA-binding domain"/>
    <property type="match status" value="1"/>
</dbReference>
<dbReference type="GO" id="GO:0003700">
    <property type="term" value="F:DNA-binding transcription factor activity"/>
    <property type="evidence" value="ECO:0007669"/>
    <property type="project" value="InterPro"/>
</dbReference>
<dbReference type="SMART" id="SM00347">
    <property type="entry name" value="HTH_MARR"/>
    <property type="match status" value="1"/>
</dbReference>
<dbReference type="InterPro" id="IPR036390">
    <property type="entry name" value="WH_DNA-bd_sf"/>
</dbReference>
<name>A0A4Q7CX41_9STAP</name>
<dbReference type="EMBL" id="RQTE01000001">
    <property type="protein sequence ID" value="RZI05031.1"/>
    <property type="molecule type" value="Genomic_DNA"/>
</dbReference>
<dbReference type="PANTHER" id="PTHR42756">
    <property type="entry name" value="TRANSCRIPTIONAL REGULATOR, MARR"/>
    <property type="match status" value="1"/>
</dbReference>
<dbReference type="SUPFAM" id="SSF46785">
    <property type="entry name" value="Winged helix' DNA-binding domain"/>
    <property type="match status" value="1"/>
</dbReference>
<feature type="non-terminal residue" evidence="9">
    <location>
        <position position="1"/>
    </location>
</feature>
<dbReference type="AlphaFoldDB" id="A0A4Q7CX41"/>
<evidence type="ECO:0000256" key="2">
    <source>
        <dbReference type="ARBA" id="ARBA00023015"/>
    </source>
</evidence>
<comment type="caution">
    <text evidence="9">The sequence shown here is derived from an EMBL/GenBank/DDBJ whole genome shotgun (WGS) entry which is preliminary data.</text>
</comment>
<proteinExistence type="inferred from homology"/>
<keyword evidence="3" id="KW-0238">DNA-binding</keyword>
<evidence type="ECO:0000256" key="5">
    <source>
        <dbReference type="ARBA" id="ARBA00046337"/>
    </source>
</evidence>
<evidence type="ECO:0000259" key="8">
    <source>
        <dbReference type="PROSITE" id="PS50995"/>
    </source>
</evidence>
<dbReference type="Pfam" id="PF22381">
    <property type="entry name" value="Staph_reg_Sar_Rot"/>
    <property type="match status" value="1"/>
</dbReference>
<dbReference type="GO" id="GO:0005737">
    <property type="term" value="C:cytoplasm"/>
    <property type="evidence" value="ECO:0007669"/>
    <property type="project" value="UniProtKB-SubCell"/>
</dbReference>
<protein>
    <recommendedName>
        <fullName evidence="6">HTH-type transcriptional regulator SarZ</fullName>
    </recommendedName>
    <alternativeName>
        <fullName evidence="7">Staphylococcal accessory regulator Z</fullName>
    </alternativeName>
</protein>
<evidence type="ECO:0000313" key="9">
    <source>
        <dbReference type="EMBL" id="RZI05031.1"/>
    </source>
</evidence>
<evidence type="ECO:0000256" key="3">
    <source>
        <dbReference type="ARBA" id="ARBA00023125"/>
    </source>
</evidence>
<reference evidence="9 10" key="1">
    <citation type="submission" date="2018-11" db="EMBL/GenBank/DDBJ databases">
        <title>Genomic profiling of Staphylococcus species from a Poultry farm system in KwaZulu-Natal, South Africa.</title>
        <authorList>
            <person name="Amoako D.G."/>
            <person name="Somboro A.M."/>
            <person name="Abia A.L.K."/>
            <person name="Bester L.A."/>
            <person name="Essack S.Y."/>
        </authorList>
    </citation>
    <scope>NUCLEOTIDE SEQUENCE [LARGE SCALE GENOMIC DNA]</scope>
    <source>
        <strain evidence="9 10">SA11</strain>
    </source>
</reference>
<dbReference type="InterPro" id="IPR036388">
    <property type="entry name" value="WH-like_DNA-bd_sf"/>
</dbReference>
<dbReference type="RefSeq" id="WP_130135174.1">
    <property type="nucleotide sequence ID" value="NZ_RQTE01000001.1"/>
</dbReference>
<gene>
    <name evidence="9" type="ORF">EIG99_00145</name>
</gene>
<feature type="domain" description="HTH marR-type" evidence="8">
    <location>
        <begin position="1"/>
        <end position="109"/>
    </location>
</feature>
<evidence type="ECO:0000256" key="7">
    <source>
        <dbReference type="ARBA" id="ARBA00047207"/>
    </source>
</evidence>
<dbReference type="InterPro" id="IPR000835">
    <property type="entry name" value="HTH_MarR-typ"/>
</dbReference>
<comment type="similarity">
    <text evidence="5">Belongs to the SarZ family.</text>
</comment>
<evidence type="ECO:0000256" key="1">
    <source>
        <dbReference type="ARBA" id="ARBA00004496"/>
    </source>
</evidence>
<organism evidence="9 10">
    <name type="scientific">Staphylococcus condimenti</name>
    <dbReference type="NCBI Taxonomy" id="70255"/>
    <lineage>
        <taxon>Bacteria</taxon>
        <taxon>Bacillati</taxon>
        <taxon>Bacillota</taxon>
        <taxon>Bacilli</taxon>
        <taxon>Bacillales</taxon>
        <taxon>Staphylococcaceae</taxon>
        <taxon>Staphylococcus</taxon>
    </lineage>
</organism>
<dbReference type="GO" id="GO:0003677">
    <property type="term" value="F:DNA binding"/>
    <property type="evidence" value="ECO:0007669"/>
    <property type="project" value="UniProtKB-KW"/>
</dbReference>
<evidence type="ECO:0000256" key="6">
    <source>
        <dbReference type="ARBA" id="ARBA00047188"/>
    </source>
</evidence>
<comment type="subcellular location">
    <subcellularLocation>
        <location evidence="1">Cytoplasm</location>
    </subcellularLocation>
</comment>